<dbReference type="RefSeq" id="WP_306886760.1">
    <property type="nucleotide sequence ID" value="NZ_JAUSUL010000003.1"/>
</dbReference>
<dbReference type="Pfam" id="PF00694">
    <property type="entry name" value="Aconitase_C"/>
    <property type="match status" value="1"/>
</dbReference>
<comment type="caution">
    <text evidence="12">The sequence shown here is derived from an EMBL/GenBank/DDBJ whole genome shotgun (WGS) entry which is preliminary data.</text>
</comment>
<proteinExistence type="inferred from homology"/>
<evidence type="ECO:0000256" key="3">
    <source>
        <dbReference type="ARBA" id="ARBA00004729"/>
    </source>
</evidence>
<dbReference type="InterPro" id="IPR004431">
    <property type="entry name" value="3-IsopropMal_deHydase_ssu"/>
</dbReference>
<comment type="similarity">
    <text evidence="4">Belongs to the LeuD family. LeuD type 1 subfamily.</text>
</comment>
<dbReference type="EMBL" id="JAUSUL010000003">
    <property type="protein sequence ID" value="MDQ0316887.1"/>
    <property type="molecule type" value="Genomic_DNA"/>
</dbReference>
<dbReference type="EC" id="4.2.1.33" evidence="6"/>
<gene>
    <name evidence="12" type="ORF">J2S73_003363</name>
</gene>
<dbReference type="Gene3D" id="3.20.19.10">
    <property type="entry name" value="Aconitase, domain 4"/>
    <property type="match status" value="1"/>
</dbReference>
<organism evidence="12 13">
    <name type="scientific">Amorphus orientalis</name>
    <dbReference type="NCBI Taxonomy" id="649198"/>
    <lineage>
        <taxon>Bacteria</taxon>
        <taxon>Pseudomonadati</taxon>
        <taxon>Pseudomonadota</taxon>
        <taxon>Alphaproteobacteria</taxon>
        <taxon>Hyphomicrobiales</taxon>
        <taxon>Amorphaceae</taxon>
        <taxon>Amorphus</taxon>
    </lineage>
</organism>
<comment type="catalytic activity">
    <reaction evidence="1">
        <text>(2R,3S)-3-isopropylmalate = (2S)-2-isopropylmalate</text>
        <dbReference type="Rhea" id="RHEA:32287"/>
        <dbReference type="ChEBI" id="CHEBI:1178"/>
        <dbReference type="ChEBI" id="CHEBI:35121"/>
        <dbReference type="EC" id="4.2.1.33"/>
    </reaction>
</comment>
<comment type="pathway">
    <text evidence="3">Amino-acid biosynthesis; L-leucine biosynthesis; L-leucine from 3-methyl-2-oxobutanoate: step 2/4.</text>
</comment>
<keyword evidence="9 12" id="KW-0456">Lyase</keyword>
<dbReference type="PANTHER" id="PTHR43345:SF5">
    <property type="entry name" value="3-ISOPROPYLMALATE DEHYDRATASE SMALL SUBUNIT"/>
    <property type="match status" value="1"/>
</dbReference>
<accession>A0AAE4AU96</accession>
<comment type="function">
    <text evidence="2">Catalyzes the isomerization between 2-isopropylmalate and 3-isopropylmalate, via the formation of 2-isopropylmaleate.</text>
</comment>
<evidence type="ECO:0000256" key="2">
    <source>
        <dbReference type="ARBA" id="ARBA00002695"/>
    </source>
</evidence>
<dbReference type="InterPro" id="IPR000573">
    <property type="entry name" value="AconitaseA/IPMdHydase_ssu_swvl"/>
</dbReference>
<keyword evidence="8" id="KW-0028">Amino-acid biosynthesis</keyword>
<comment type="subunit">
    <text evidence="5">Heterodimer of LeuC and LeuD.</text>
</comment>
<feature type="domain" description="Aconitase A/isopropylmalate dehydratase small subunit swivel" evidence="11">
    <location>
        <begin position="12"/>
        <end position="123"/>
    </location>
</feature>
<dbReference type="SUPFAM" id="SSF52016">
    <property type="entry name" value="LeuD/IlvD-like"/>
    <property type="match status" value="1"/>
</dbReference>
<evidence type="ECO:0000256" key="1">
    <source>
        <dbReference type="ARBA" id="ARBA00000491"/>
    </source>
</evidence>
<dbReference type="Proteomes" id="UP001229244">
    <property type="component" value="Unassembled WGS sequence"/>
</dbReference>
<dbReference type="PANTHER" id="PTHR43345">
    <property type="entry name" value="3-ISOPROPYLMALATE DEHYDRATASE SMALL SUBUNIT 2-RELATED-RELATED"/>
    <property type="match status" value="1"/>
</dbReference>
<keyword evidence="7" id="KW-0432">Leucine biosynthesis</keyword>
<evidence type="ECO:0000256" key="8">
    <source>
        <dbReference type="ARBA" id="ARBA00022605"/>
    </source>
</evidence>
<dbReference type="InterPro" id="IPR015928">
    <property type="entry name" value="Aconitase/3IPM_dehydase_swvl"/>
</dbReference>
<dbReference type="InterPro" id="IPR033940">
    <property type="entry name" value="IPMI_Swivel"/>
</dbReference>
<evidence type="ECO:0000313" key="12">
    <source>
        <dbReference type="EMBL" id="MDQ0316887.1"/>
    </source>
</evidence>
<evidence type="ECO:0000256" key="10">
    <source>
        <dbReference type="ARBA" id="ARBA00023304"/>
    </source>
</evidence>
<evidence type="ECO:0000259" key="11">
    <source>
        <dbReference type="Pfam" id="PF00694"/>
    </source>
</evidence>
<dbReference type="NCBIfam" id="NF002458">
    <property type="entry name" value="PRK01641.1"/>
    <property type="match status" value="1"/>
</dbReference>
<evidence type="ECO:0000256" key="7">
    <source>
        <dbReference type="ARBA" id="ARBA00022430"/>
    </source>
</evidence>
<sequence length="206" mass="22904">MTPLTRITSRAAFLPEENVDTDIIFPARFLLLMDRDGLGRYAFHDRRFDRDGNAIPGFVLDDPEFADAKILIAGDGFGCGSSREQAVWALAGHGIRCVIAPSFGEIFAGNCAKNGVLTITLPQAQIETLGALAQEKKSFEIDLERRTFHVEGDKVADLDLPETERQMLVNGWDETDLLLRDEGAAIDAFERAHRDAQPWLFEDPAR</sequence>
<protein>
    <recommendedName>
        <fullName evidence="6">3-isopropylmalate dehydratase</fullName>
        <ecNumber evidence="6">4.2.1.33</ecNumber>
    </recommendedName>
</protein>
<evidence type="ECO:0000256" key="6">
    <source>
        <dbReference type="ARBA" id="ARBA00011998"/>
    </source>
</evidence>
<name>A0AAE4AU96_9HYPH</name>
<evidence type="ECO:0000256" key="4">
    <source>
        <dbReference type="ARBA" id="ARBA00009845"/>
    </source>
</evidence>
<keyword evidence="10" id="KW-0100">Branched-chain amino acid biosynthesis</keyword>
<dbReference type="CDD" id="cd01577">
    <property type="entry name" value="IPMI_Swivel"/>
    <property type="match status" value="1"/>
</dbReference>
<keyword evidence="13" id="KW-1185">Reference proteome</keyword>
<dbReference type="AlphaFoldDB" id="A0AAE4AU96"/>
<reference evidence="12" key="1">
    <citation type="submission" date="2023-07" db="EMBL/GenBank/DDBJ databases">
        <title>Genomic Encyclopedia of Type Strains, Phase IV (KMG-IV): sequencing the most valuable type-strain genomes for metagenomic binning, comparative biology and taxonomic classification.</title>
        <authorList>
            <person name="Goeker M."/>
        </authorList>
    </citation>
    <scope>NUCLEOTIDE SEQUENCE</scope>
    <source>
        <strain evidence="12">DSM 21202</strain>
    </source>
</reference>
<dbReference type="GO" id="GO:0009098">
    <property type="term" value="P:L-leucine biosynthetic process"/>
    <property type="evidence" value="ECO:0007669"/>
    <property type="project" value="UniProtKB-KW"/>
</dbReference>
<dbReference type="InterPro" id="IPR050075">
    <property type="entry name" value="LeuD"/>
</dbReference>
<dbReference type="GO" id="GO:0009316">
    <property type="term" value="C:3-isopropylmalate dehydratase complex"/>
    <property type="evidence" value="ECO:0007669"/>
    <property type="project" value="InterPro"/>
</dbReference>
<dbReference type="GO" id="GO:0003861">
    <property type="term" value="F:3-isopropylmalate dehydratase activity"/>
    <property type="evidence" value="ECO:0007669"/>
    <property type="project" value="UniProtKB-EC"/>
</dbReference>
<evidence type="ECO:0000256" key="5">
    <source>
        <dbReference type="ARBA" id="ARBA00011271"/>
    </source>
</evidence>
<evidence type="ECO:0000256" key="9">
    <source>
        <dbReference type="ARBA" id="ARBA00023239"/>
    </source>
</evidence>
<dbReference type="NCBIfam" id="TIGR00171">
    <property type="entry name" value="leuD"/>
    <property type="match status" value="1"/>
</dbReference>
<evidence type="ECO:0000313" key="13">
    <source>
        <dbReference type="Proteomes" id="UP001229244"/>
    </source>
</evidence>